<organism evidence="1 2">
    <name type="scientific">Pelobacter propionicus (strain DSM 2379 / NBRC 103807 / OttBd1)</name>
    <dbReference type="NCBI Taxonomy" id="338966"/>
    <lineage>
        <taxon>Bacteria</taxon>
        <taxon>Pseudomonadati</taxon>
        <taxon>Thermodesulfobacteriota</taxon>
        <taxon>Desulfuromonadia</taxon>
        <taxon>Desulfuromonadales</taxon>
        <taxon>Desulfuromonadaceae</taxon>
        <taxon>Pelobacter</taxon>
    </lineage>
</organism>
<evidence type="ECO:0000313" key="1">
    <source>
        <dbReference type="EMBL" id="ABK98093.1"/>
    </source>
</evidence>
<name>A1AL73_PELPD</name>
<sequence>MECTVYNPQKRRLETLDVEITEENTTWFRYRRNIRSITMITDWNGGLLIKTGFNYPVYLYDVSREDIGYSRKKARELMRQLR</sequence>
<dbReference type="EMBL" id="CP000482">
    <property type="protein sequence ID" value="ABK98093.1"/>
    <property type="molecule type" value="Genomic_DNA"/>
</dbReference>
<dbReference type="HOGENOM" id="CLU_2555269_0_0_7"/>
<dbReference type="RefSeq" id="WP_011734407.1">
    <property type="nucleotide sequence ID" value="NC_008609.1"/>
</dbReference>
<reference evidence="1 2" key="1">
    <citation type="submission" date="2006-10" db="EMBL/GenBank/DDBJ databases">
        <title>Complete sequence of chromosome of Pelobacter propionicus DSM 2379.</title>
        <authorList>
            <consortium name="US DOE Joint Genome Institute"/>
            <person name="Copeland A."/>
            <person name="Lucas S."/>
            <person name="Lapidus A."/>
            <person name="Barry K."/>
            <person name="Detter J.C."/>
            <person name="Glavina del Rio T."/>
            <person name="Hammon N."/>
            <person name="Israni S."/>
            <person name="Dalin E."/>
            <person name="Tice H."/>
            <person name="Pitluck S."/>
            <person name="Saunders E."/>
            <person name="Brettin T."/>
            <person name="Bruce D."/>
            <person name="Han C."/>
            <person name="Tapia R."/>
            <person name="Schmutz J."/>
            <person name="Larimer F."/>
            <person name="Land M."/>
            <person name="Hauser L."/>
            <person name="Kyrpides N."/>
            <person name="Kim E."/>
            <person name="Lovley D."/>
            <person name="Richardson P."/>
        </authorList>
    </citation>
    <scope>NUCLEOTIDE SEQUENCE [LARGE SCALE GENOMIC DNA]</scope>
    <source>
        <strain evidence="2">DSM 2379 / NBRC 103807 / OttBd1</strain>
    </source>
</reference>
<dbReference type="OrthoDB" id="5402425at2"/>
<accession>A1AL73</accession>
<dbReference type="AlphaFoldDB" id="A1AL73"/>
<proteinExistence type="predicted"/>
<dbReference type="Proteomes" id="UP000006732">
    <property type="component" value="Chromosome"/>
</dbReference>
<dbReference type="KEGG" id="ppd:Ppro_0461"/>
<gene>
    <name evidence="1" type="ordered locus">Ppro_0461</name>
</gene>
<keyword evidence="2" id="KW-1185">Reference proteome</keyword>
<evidence type="ECO:0000313" key="2">
    <source>
        <dbReference type="Proteomes" id="UP000006732"/>
    </source>
</evidence>
<dbReference type="STRING" id="338966.Ppro_0461"/>
<protein>
    <submittedName>
        <fullName evidence="1">Uncharacterized protein</fullName>
    </submittedName>
</protein>